<dbReference type="PROSITE" id="PS51257">
    <property type="entry name" value="PROKAR_LIPOPROTEIN"/>
    <property type="match status" value="1"/>
</dbReference>
<dbReference type="PANTHER" id="PTHR30329:SF21">
    <property type="entry name" value="LIPOPROTEIN YIAD-RELATED"/>
    <property type="match status" value="1"/>
</dbReference>
<evidence type="ECO:0000256" key="4">
    <source>
        <dbReference type="PROSITE-ProRule" id="PRU00473"/>
    </source>
</evidence>
<evidence type="ECO:0000259" key="6">
    <source>
        <dbReference type="PROSITE" id="PS51123"/>
    </source>
</evidence>
<comment type="caution">
    <text evidence="7">The sequence shown here is derived from an EMBL/GenBank/DDBJ whole genome shotgun (WGS) entry which is preliminary data.</text>
</comment>
<organism evidence="7 8">
    <name type="scientific">Amaricoccus macauensis</name>
    <dbReference type="NCBI Taxonomy" id="57001"/>
    <lineage>
        <taxon>Bacteria</taxon>
        <taxon>Pseudomonadati</taxon>
        <taxon>Pseudomonadota</taxon>
        <taxon>Alphaproteobacteria</taxon>
        <taxon>Rhodobacterales</taxon>
        <taxon>Paracoccaceae</taxon>
        <taxon>Amaricoccus</taxon>
    </lineage>
</organism>
<evidence type="ECO:0000313" key="7">
    <source>
        <dbReference type="EMBL" id="MBB5224091.1"/>
    </source>
</evidence>
<dbReference type="Pfam" id="PF00691">
    <property type="entry name" value="OmpA"/>
    <property type="match status" value="1"/>
</dbReference>
<gene>
    <name evidence="7" type="ORF">HNP73_004052</name>
</gene>
<dbReference type="PRINTS" id="PR01023">
    <property type="entry name" value="NAFLGMOTY"/>
</dbReference>
<accession>A0A840SYA6</accession>
<evidence type="ECO:0000256" key="3">
    <source>
        <dbReference type="ARBA" id="ARBA00023237"/>
    </source>
</evidence>
<proteinExistence type="predicted"/>
<evidence type="ECO:0000256" key="1">
    <source>
        <dbReference type="ARBA" id="ARBA00004442"/>
    </source>
</evidence>
<dbReference type="PROSITE" id="PS51123">
    <property type="entry name" value="OMPA_2"/>
    <property type="match status" value="1"/>
</dbReference>
<dbReference type="InterPro" id="IPR006665">
    <property type="entry name" value="OmpA-like"/>
</dbReference>
<evidence type="ECO:0000313" key="8">
    <source>
        <dbReference type="Proteomes" id="UP000549457"/>
    </source>
</evidence>
<keyword evidence="8" id="KW-1185">Reference proteome</keyword>
<evidence type="ECO:0000256" key="5">
    <source>
        <dbReference type="SAM" id="SignalP"/>
    </source>
</evidence>
<keyword evidence="2 4" id="KW-0472">Membrane</keyword>
<keyword evidence="5" id="KW-0732">Signal</keyword>
<dbReference type="Gene3D" id="3.30.1330.60">
    <property type="entry name" value="OmpA-like domain"/>
    <property type="match status" value="1"/>
</dbReference>
<keyword evidence="3" id="KW-0998">Cell outer membrane</keyword>
<feature type="domain" description="OmpA-like" evidence="6">
    <location>
        <begin position="93"/>
        <end position="210"/>
    </location>
</feature>
<dbReference type="RefSeq" id="WP_184154307.1">
    <property type="nucleotide sequence ID" value="NZ_JACHFM010000005.1"/>
</dbReference>
<dbReference type="InterPro" id="IPR036737">
    <property type="entry name" value="OmpA-like_sf"/>
</dbReference>
<name>A0A840SYA6_9RHOB</name>
<dbReference type="PRINTS" id="PR01021">
    <property type="entry name" value="OMPADOMAIN"/>
</dbReference>
<comment type="subcellular location">
    <subcellularLocation>
        <location evidence="1">Cell outer membrane</location>
    </subcellularLocation>
</comment>
<dbReference type="Proteomes" id="UP000549457">
    <property type="component" value="Unassembled WGS sequence"/>
</dbReference>
<dbReference type="PROSITE" id="PS01068">
    <property type="entry name" value="OMPA_1"/>
    <property type="match status" value="1"/>
</dbReference>
<dbReference type="GO" id="GO:0009279">
    <property type="term" value="C:cell outer membrane"/>
    <property type="evidence" value="ECO:0007669"/>
    <property type="project" value="UniProtKB-SubCell"/>
</dbReference>
<evidence type="ECO:0000256" key="2">
    <source>
        <dbReference type="ARBA" id="ARBA00023136"/>
    </source>
</evidence>
<feature type="chain" id="PRO_5032933918" evidence="5">
    <location>
        <begin position="18"/>
        <end position="210"/>
    </location>
</feature>
<sequence>MRFQTGFILLTSAAMLAACTNPDGSHNHRTTGTILGTAAGVAIGAGPATGIGTAAGAALGNVVGSAAGALLDRQQKELNAELADTGATVVNTGSILVVTLPESVTFDSGSARLHQDYVDEIAFIARSLRDHPNSIVTVVGHTDNVGSTKYNQGLSERRAAAVANVLTESGVEATRMHSIGMGYHQPVASNDTPGGRAQNRRVEIIITPTV</sequence>
<feature type="signal peptide" evidence="5">
    <location>
        <begin position="1"/>
        <end position="17"/>
    </location>
</feature>
<protein>
    <submittedName>
        <fullName evidence="7">Outer membrane protein OmpA-like peptidoglycan-associated protein</fullName>
    </submittedName>
</protein>
<dbReference type="InterPro" id="IPR006690">
    <property type="entry name" value="OMPA-like_CS"/>
</dbReference>
<dbReference type="EMBL" id="JACHFM010000005">
    <property type="protein sequence ID" value="MBB5224091.1"/>
    <property type="molecule type" value="Genomic_DNA"/>
</dbReference>
<reference evidence="7 8" key="1">
    <citation type="submission" date="2020-08" db="EMBL/GenBank/DDBJ databases">
        <title>Genomic Encyclopedia of Type Strains, Phase IV (KMG-IV): sequencing the most valuable type-strain genomes for metagenomic binning, comparative biology and taxonomic classification.</title>
        <authorList>
            <person name="Goeker M."/>
        </authorList>
    </citation>
    <scope>NUCLEOTIDE SEQUENCE [LARGE SCALE GENOMIC DNA]</scope>
    <source>
        <strain evidence="7 8">DSM 101730</strain>
    </source>
</reference>
<dbReference type="InterPro" id="IPR050330">
    <property type="entry name" value="Bact_OuterMem_StrucFunc"/>
</dbReference>
<dbReference type="CDD" id="cd07185">
    <property type="entry name" value="OmpA_C-like"/>
    <property type="match status" value="1"/>
</dbReference>
<dbReference type="InterPro" id="IPR006664">
    <property type="entry name" value="OMP_bac"/>
</dbReference>
<dbReference type="SUPFAM" id="SSF103088">
    <property type="entry name" value="OmpA-like"/>
    <property type="match status" value="1"/>
</dbReference>
<dbReference type="PANTHER" id="PTHR30329">
    <property type="entry name" value="STATOR ELEMENT OF FLAGELLAR MOTOR COMPLEX"/>
    <property type="match status" value="1"/>
</dbReference>
<dbReference type="AlphaFoldDB" id="A0A840SYA6"/>